<keyword evidence="2" id="KW-0798">TonB box</keyword>
<keyword evidence="6" id="KW-0675">Receptor</keyword>
<keyword evidence="1" id="KW-1134">Transmembrane beta strand</keyword>
<keyword evidence="1" id="KW-0812">Transmembrane</keyword>
<keyword evidence="3" id="KW-0732">Signal</keyword>
<keyword evidence="1" id="KW-0813">Transport</keyword>
<feature type="domain" description="TonB-dependent receptor plug" evidence="5">
    <location>
        <begin position="71"/>
        <end position="183"/>
    </location>
</feature>
<dbReference type="InterPro" id="IPR039426">
    <property type="entry name" value="TonB-dep_rcpt-like"/>
</dbReference>
<feature type="domain" description="TonB-dependent receptor-like beta-barrel" evidence="4">
    <location>
        <begin position="432"/>
        <end position="935"/>
    </location>
</feature>
<comment type="subcellular location">
    <subcellularLocation>
        <location evidence="1">Cell outer membrane</location>
        <topology evidence="1">Multi-pass membrane protein</topology>
    </subcellularLocation>
</comment>
<proteinExistence type="inferred from homology"/>
<dbReference type="PROSITE" id="PS52016">
    <property type="entry name" value="TONB_DEPENDENT_REC_3"/>
    <property type="match status" value="1"/>
</dbReference>
<dbReference type="Pfam" id="PF07715">
    <property type="entry name" value="Plug"/>
    <property type="match status" value="1"/>
</dbReference>
<dbReference type="RefSeq" id="WP_216321501.1">
    <property type="nucleotide sequence ID" value="NZ_JAHKRT010000002.1"/>
</dbReference>
<dbReference type="Pfam" id="PF00593">
    <property type="entry name" value="TonB_dep_Rec_b-barrel"/>
    <property type="match status" value="1"/>
</dbReference>
<dbReference type="Proteomes" id="UP000776276">
    <property type="component" value="Unassembled WGS sequence"/>
</dbReference>
<evidence type="ECO:0000313" key="7">
    <source>
        <dbReference type="Proteomes" id="UP000776276"/>
    </source>
</evidence>
<feature type="chain" id="PRO_5047291195" evidence="3">
    <location>
        <begin position="26"/>
        <end position="975"/>
    </location>
</feature>
<comment type="caution">
    <text evidence="6">The sequence shown here is derived from an EMBL/GenBank/DDBJ whole genome shotgun (WGS) entry which is preliminary data.</text>
</comment>
<evidence type="ECO:0000313" key="6">
    <source>
        <dbReference type="EMBL" id="MBU3077385.1"/>
    </source>
</evidence>
<reference evidence="6 7" key="1">
    <citation type="submission" date="2021-06" db="EMBL/GenBank/DDBJ databases">
        <title>Sphingomonas sp. XMGL2, whole genome shotgun sequencing project.</title>
        <authorList>
            <person name="Zhao G."/>
            <person name="Shen L."/>
        </authorList>
    </citation>
    <scope>NUCLEOTIDE SEQUENCE [LARGE SCALE GENOMIC DNA]</scope>
    <source>
        <strain evidence="6 7">XMGL2</strain>
    </source>
</reference>
<evidence type="ECO:0000259" key="5">
    <source>
        <dbReference type="Pfam" id="PF07715"/>
    </source>
</evidence>
<organism evidence="6 7">
    <name type="scientific">Sphingomonas quercus</name>
    <dbReference type="NCBI Taxonomy" id="2842451"/>
    <lineage>
        <taxon>Bacteria</taxon>
        <taxon>Pseudomonadati</taxon>
        <taxon>Pseudomonadota</taxon>
        <taxon>Alphaproteobacteria</taxon>
        <taxon>Sphingomonadales</taxon>
        <taxon>Sphingomonadaceae</taxon>
        <taxon>Sphingomonas</taxon>
    </lineage>
</organism>
<keyword evidence="1 2" id="KW-0472">Membrane</keyword>
<keyword evidence="7" id="KW-1185">Reference proteome</keyword>
<gene>
    <name evidence="6" type="ORF">KOF26_05840</name>
</gene>
<name>A0ABS6BGG5_9SPHN</name>
<keyword evidence="1" id="KW-0998">Cell outer membrane</keyword>
<accession>A0ABS6BGG5</accession>
<dbReference type="PANTHER" id="PTHR47234">
    <property type="match status" value="1"/>
</dbReference>
<comment type="similarity">
    <text evidence="1 2">Belongs to the TonB-dependent receptor family.</text>
</comment>
<feature type="signal peptide" evidence="3">
    <location>
        <begin position="1"/>
        <end position="25"/>
    </location>
</feature>
<dbReference type="InterPro" id="IPR000531">
    <property type="entry name" value="Beta-barrel_TonB"/>
</dbReference>
<evidence type="ECO:0000256" key="1">
    <source>
        <dbReference type="PROSITE-ProRule" id="PRU01360"/>
    </source>
</evidence>
<evidence type="ECO:0000256" key="3">
    <source>
        <dbReference type="SAM" id="SignalP"/>
    </source>
</evidence>
<dbReference type="InterPro" id="IPR012910">
    <property type="entry name" value="Plug_dom"/>
</dbReference>
<protein>
    <submittedName>
        <fullName evidence="6">TonB-dependent receptor</fullName>
    </submittedName>
</protein>
<dbReference type="EMBL" id="JAHKRT010000002">
    <property type="protein sequence ID" value="MBU3077385.1"/>
    <property type="molecule type" value="Genomic_DNA"/>
</dbReference>
<evidence type="ECO:0000256" key="2">
    <source>
        <dbReference type="RuleBase" id="RU003357"/>
    </source>
</evidence>
<dbReference type="PANTHER" id="PTHR47234:SF3">
    <property type="entry name" value="SECRETIN_TONB SHORT N-TERMINAL DOMAIN-CONTAINING PROTEIN"/>
    <property type="match status" value="1"/>
</dbReference>
<evidence type="ECO:0000259" key="4">
    <source>
        <dbReference type="Pfam" id="PF00593"/>
    </source>
</evidence>
<sequence>MNSLWKASIFMVGASTIAIGTQASAQAVAGGQPGGDAAVQSGVPAPAPAADASAAGEIVVTGSRVVSNGNQAPTPVTVVSTQRLLETTPSSISDGLNQLPQFAGQPSQRSIGSAQGNSSAATLNLRHFGSNRNLVLLDGNRLPPAGSGGAVDTNIIPQALVQRVEVVTGGASAVYGSDAVTGVINYILDKNFNGLKFNSQAGLSTYGDNASWRVGVAAGMPLFDGRGHIEASFDHYDSKGIKDVAGRPLGKDYWIVGGAGTQANPFRLVKNGRTLLGSPGGMIVNTTTPGLADTAFNSNGVPTPFIHGASSGVNGIESGGDGGYYDDGTLLAPVRTNQAFARFDYEITNDISAYVQGSYSDSAAKYPYASARYVADILSGNPFIPASIQQIMTQTGTKSIQVGRLQSRENGLPGRINDPFNRNVYAMAGLKGKVFGRFDWNLNYIYSQNDLRVINHNNTYTPRYAAALDAVRDPATGRVVCQVSLTPNANLFPGCEPLNVFGPTAPSASAYDWITDDTRFKLTNRMNDVNLSVSGEVFSLWAGPVTAALSGEYRTLSLRNRSSAQAAAQPDCTGIRDAANCSASTPQWQHDVSTSMFGKQNVKEVAGELLIPLLRDVPLIQSLELNLAGRYTDYSTSGGVGTWKIGGTWQVSHELRIRGTRSRDIRAPTLNDLFAPTSISPTGFTDLHTNQSRPVNVIRQGNPDLKPEVAMTTTVGVVFQPEWIPGFSLAVDYYNIKINNAISSTSGFSVDVQRECETSNGASPLCSLLERPLPFSDRSAANFPTRVFSQSVNSARSWTRGVDVEANYSFDMANLIKSVPGRLAIRALVAYQPTLKTQTLISLPARENAGIVANPTSGGFGSKVNANLSLSYTSEGLSVFVTERWQSKQHPSDPAISFDLRPDIPAYSYTDISFNYRIRLGDDNTISPFVSIQNLFNKQPPLIGGQNNVPGLYYPTGQGFDVIGRYFTVGVKGKF</sequence>